<keyword evidence="5" id="KW-1185">Reference proteome</keyword>
<keyword evidence="1" id="KW-0472">Membrane</keyword>
<feature type="transmembrane region" description="Helical" evidence="1">
    <location>
        <begin position="411"/>
        <end position="433"/>
    </location>
</feature>
<feature type="transmembrane region" description="Helical" evidence="1">
    <location>
        <begin position="488"/>
        <end position="511"/>
    </location>
</feature>
<dbReference type="OrthoDB" id="118951at2759"/>
<feature type="transmembrane region" description="Helical" evidence="1">
    <location>
        <begin position="258"/>
        <end position="282"/>
    </location>
</feature>
<dbReference type="AlphaFoldDB" id="A0A8B6F1A0"/>
<evidence type="ECO:0000313" key="5">
    <source>
        <dbReference type="Proteomes" id="UP000596742"/>
    </source>
</evidence>
<accession>A0A8B6F1A0</accession>
<dbReference type="Proteomes" id="UP000596742">
    <property type="component" value="Unassembled WGS sequence"/>
</dbReference>
<feature type="transmembrane region" description="Helical" evidence="1">
    <location>
        <begin position="445"/>
        <end position="465"/>
    </location>
</feature>
<dbReference type="EMBL" id="UYJE01005985">
    <property type="protein sequence ID" value="VDI42167.1"/>
    <property type="molecule type" value="Genomic_DNA"/>
</dbReference>
<feature type="transmembrane region" description="Helical" evidence="1">
    <location>
        <begin position="553"/>
        <end position="575"/>
    </location>
</feature>
<keyword evidence="2" id="KW-0732">Signal</keyword>
<protein>
    <recommendedName>
        <fullName evidence="3">Nose resistant-to-fluoxetine protein N-terminal domain-containing protein</fullName>
    </recommendedName>
</protein>
<sequence>MFGYVVLLTTICFTFRGSGLSQEGKAEHYDILQNINRVASMVKSINKSPKSFAMYTKTAAKLLTAGNIFNYVNSGHNMTTYNRDDVGTENFVAENVTDVPLNSTTESTETTVSPTPTISELCLNHSQLVSQALQRQDYWAMRMVDAAGKPSSNILSGGLMWLGSYDECLEIKVVADHNNITYRFDGQYCKVYIVPQGGLSKILPAQSVIQLGVCVPDSCSATDTWLLVNNVLPAISDGALVAGPGECIAPDQPFDTRAIVVLVVLSIFLAVMTIGTAYDVIIIQWPRWKETKTISETSEEVAVEVDEKAPLIDNQKNKITENQPGLIGNLLLAFSVYTNGAKLLNTTQHKDILTCINGIRFLSMTWVILGHTYTMPLQMSGTWIATGVIFSHFDIPASSFNGGDGTDFNKIYFRSYCRMGPYLVGMFTGYLLYRTRCNIRMSKYFNLLGWGVATGVSMAVLYGLYDDMNGERLSTEMSALYNTVHRTVWGACVAWVIFACATGYGGFVNVILSWKGFIPLSRLTYMAYLVHIIIMMHYIMSYQRMFHLTDSEYIYQFLGNLGLSYMAAFVTSMAFESPMMGLERVLLKKEERKR</sequence>
<dbReference type="Pfam" id="PF20146">
    <property type="entry name" value="NRF"/>
    <property type="match status" value="1"/>
</dbReference>
<comment type="caution">
    <text evidence="4">The sequence shown here is derived from an EMBL/GenBank/DDBJ whole genome shotgun (WGS) entry which is preliminary data.</text>
</comment>
<evidence type="ECO:0000259" key="3">
    <source>
        <dbReference type="SMART" id="SM00703"/>
    </source>
</evidence>
<evidence type="ECO:0000313" key="4">
    <source>
        <dbReference type="EMBL" id="VDI42167.1"/>
    </source>
</evidence>
<keyword evidence="1" id="KW-1133">Transmembrane helix</keyword>
<keyword evidence="1" id="KW-0812">Transmembrane</keyword>
<dbReference type="InterPro" id="IPR052728">
    <property type="entry name" value="O2_lipid_transport_reg"/>
</dbReference>
<feature type="chain" id="PRO_5032467212" description="Nose resistant-to-fluoxetine protein N-terminal domain-containing protein" evidence="2">
    <location>
        <begin position="22"/>
        <end position="594"/>
    </location>
</feature>
<evidence type="ECO:0000256" key="2">
    <source>
        <dbReference type="SAM" id="SignalP"/>
    </source>
</evidence>
<proteinExistence type="predicted"/>
<feature type="domain" description="Nose resistant-to-fluoxetine protein N-terminal" evidence="3">
    <location>
        <begin position="119"/>
        <end position="249"/>
    </location>
</feature>
<dbReference type="SMART" id="SM00703">
    <property type="entry name" value="NRF"/>
    <property type="match status" value="1"/>
</dbReference>
<feature type="signal peptide" evidence="2">
    <location>
        <begin position="1"/>
        <end position="21"/>
    </location>
</feature>
<gene>
    <name evidence="4" type="ORF">MGAL_10B089662</name>
</gene>
<name>A0A8B6F1A0_MYTGA</name>
<dbReference type="InterPro" id="IPR006621">
    <property type="entry name" value="Nose-resist-to-fluoxetine_N"/>
</dbReference>
<organism evidence="4 5">
    <name type="scientific">Mytilus galloprovincialis</name>
    <name type="common">Mediterranean mussel</name>
    <dbReference type="NCBI Taxonomy" id="29158"/>
    <lineage>
        <taxon>Eukaryota</taxon>
        <taxon>Metazoa</taxon>
        <taxon>Spiralia</taxon>
        <taxon>Lophotrochozoa</taxon>
        <taxon>Mollusca</taxon>
        <taxon>Bivalvia</taxon>
        <taxon>Autobranchia</taxon>
        <taxon>Pteriomorphia</taxon>
        <taxon>Mytilida</taxon>
        <taxon>Mytiloidea</taxon>
        <taxon>Mytilidae</taxon>
        <taxon>Mytilinae</taxon>
        <taxon>Mytilus</taxon>
    </lineage>
</organism>
<reference evidence="4" key="1">
    <citation type="submission" date="2018-11" db="EMBL/GenBank/DDBJ databases">
        <authorList>
            <person name="Alioto T."/>
            <person name="Alioto T."/>
        </authorList>
    </citation>
    <scope>NUCLEOTIDE SEQUENCE</scope>
</reference>
<dbReference type="PANTHER" id="PTHR11161:SF0">
    <property type="entry name" value="O-ACYLTRANSFERASE LIKE PROTEIN"/>
    <property type="match status" value="1"/>
</dbReference>
<evidence type="ECO:0000256" key="1">
    <source>
        <dbReference type="SAM" id="Phobius"/>
    </source>
</evidence>
<feature type="transmembrane region" description="Helical" evidence="1">
    <location>
        <begin position="523"/>
        <end position="541"/>
    </location>
</feature>
<dbReference type="PANTHER" id="PTHR11161">
    <property type="entry name" value="O-ACYLTRANSFERASE"/>
    <property type="match status" value="1"/>
</dbReference>